<dbReference type="PANTHER" id="PTHR48081">
    <property type="entry name" value="AB HYDROLASE SUPERFAMILY PROTEIN C4A8.06C"/>
    <property type="match status" value="1"/>
</dbReference>
<dbReference type="AlphaFoldDB" id="A0A8H7KAA9"/>
<dbReference type="Pfam" id="PF07859">
    <property type="entry name" value="Abhydrolase_3"/>
    <property type="match status" value="1"/>
</dbReference>
<dbReference type="Gene3D" id="3.40.50.1820">
    <property type="entry name" value="alpha/beta hydrolase"/>
    <property type="match status" value="1"/>
</dbReference>
<evidence type="ECO:0000313" key="4">
    <source>
        <dbReference type="Proteomes" id="UP000616885"/>
    </source>
</evidence>
<dbReference type="GO" id="GO:0016787">
    <property type="term" value="F:hydrolase activity"/>
    <property type="evidence" value="ECO:0007669"/>
    <property type="project" value="UniProtKB-KW"/>
</dbReference>
<evidence type="ECO:0000259" key="2">
    <source>
        <dbReference type="Pfam" id="PF07859"/>
    </source>
</evidence>
<sequence length="337" mass="37841">MDITSIEELQSLCFETAPPADPAWLRFSEEMARRGSAPQFSSPLERQPFYAQECRQLLDRMTAPEARDHSLLQGIEKSWLSVPSSGDGFQIPVLQLDLSEFQKQEPETVIIYYHGGGLAVGEADSEELTCRRMLKSFNRPARLYSVGYRLMPKYEAKVCVSDSLDAFLALSSKSAKNIIVGSSSGGQLAATVCQQVPNDSVHGLLLRCPVTSDPTNEKRYIPDRFRRFHTSRAPSFVSTIFQYLNRTVPRDGLDTLPLEASRQELLGHPRTWIQLCTLDTLYSDGLCYGMALVDAGVKLRLDVQKGWPHTFWLKAPELPNALEAEKSMLDGLHWLNE</sequence>
<dbReference type="InterPro" id="IPR013094">
    <property type="entry name" value="AB_hydrolase_3"/>
</dbReference>
<evidence type="ECO:0000256" key="1">
    <source>
        <dbReference type="ARBA" id="ARBA00022801"/>
    </source>
</evidence>
<keyword evidence="1" id="KW-0378">Hydrolase</keyword>
<feature type="domain" description="Alpha/beta hydrolase fold-3" evidence="2">
    <location>
        <begin position="110"/>
        <end position="312"/>
    </location>
</feature>
<protein>
    <recommendedName>
        <fullName evidence="2">Alpha/beta hydrolase fold-3 domain-containing protein</fullName>
    </recommendedName>
</protein>
<gene>
    <name evidence="3" type="ORF">IM811_017800</name>
</gene>
<reference evidence="3" key="1">
    <citation type="submission" date="2020-10" db="EMBL/GenBank/DDBJ databases">
        <title>High-Quality Genome Resource of Clonostachys rosea strain S41 by Oxford Nanopore Long-Read Sequencing.</title>
        <authorList>
            <person name="Wang H."/>
        </authorList>
    </citation>
    <scope>NUCLEOTIDE SEQUENCE</scope>
    <source>
        <strain evidence="3">S41</strain>
    </source>
</reference>
<organism evidence="3 4">
    <name type="scientific">Bionectria ochroleuca</name>
    <name type="common">Gliocladium roseum</name>
    <dbReference type="NCBI Taxonomy" id="29856"/>
    <lineage>
        <taxon>Eukaryota</taxon>
        <taxon>Fungi</taxon>
        <taxon>Dikarya</taxon>
        <taxon>Ascomycota</taxon>
        <taxon>Pezizomycotina</taxon>
        <taxon>Sordariomycetes</taxon>
        <taxon>Hypocreomycetidae</taxon>
        <taxon>Hypocreales</taxon>
        <taxon>Bionectriaceae</taxon>
        <taxon>Clonostachys</taxon>
    </lineage>
</organism>
<comment type="caution">
    <text evidence="3">The sequence shown here is derived from an EMBL/GenBank/DDBJ whole genome shotgun (WGS) entry which is preliminary data.</text>
</comment>
<dbReference type="PANTHER" id="PTHR48081:SF8">
    <property type="entry name" value="ALPHA_BETA HYDROLASE FOLD-3 DOMAIN-CONTAINING PROTEIN-RELATED"/>
    <property type="match status" value="1"/>
</dbReference>
<evidence type="ECO:0000313" key="3">
    <source>
        <dbReference type="EMBL" id="KAF9748295.1"/>
    </source>
</evidence>
<name>A0A8H7KAA9_BIOOC</name>
<accession>A0A8H7KAA9</accession>
<proteinExistence type="predicted"/>
<dbReference type="EMBL" id="JADCTT010000009">
    <property type="protein sequence ID" value="KAF9748295.1"/>
    <property type="molecule type" value="Genomic_DNA"/>
</dbReference>
<dbReference type="SUPFAM" id="SSF53474">
    <property type="entry name" value="alpha/beta-Hydrolases"/>
    <property type="match status" value="1"/>
</dbReference>
<dbReference type="InterPro" id="IPR050300">
    <property type="entry name" value="GDXG_lipolytic_enzyme"/>
</dbReference>
<dbReference type="InterPro" id="IPR029058">
    <property type="entry name" value="AB_hydrolase_fold"/>
</dbReference>
<dbReference type="Proteomes" id="UP000616885">
    <property type="component" value="Unassembled WGS sequence"/>
</dbReference>